<dbReference type="Gramene" id="LPERR04G23330.3">
    <property type="protein sequence ID" value="LPERR04G23330.3"/>
    <property type="gene ID" value="LPERR04G23330"/>
</dbReference>
<reference evidence="12 13" key="1">
    <citation type="submission" date="2012-08" db="EMBL/GenBank/DDBJ databases">
        <title>Oryza genome evolution.</title>
        <authorList>
            <person name="Wing R.A."/>
        </authorList>
    </citation>
    <scope>NUCLEOTIDE SEQUENCE</scope>
</reference>
<keyword evidence="8 10" id="KW-0472">Membrane</keyword>
<dbReference type="GO" id="GO:0007030">
    <property type="term" value="P:Golgi organization"/>
    <property type="evidence" value="ECO:0007669"/>
    <property type="project" value="InterPro"/>
</dbReference>
<dbReference type="STRING" id="77586.A0A0D9WAF3"/>
<dbReference type="InterPro" id="IPR001902">
    <property type="entry name" value="SLC26A/SulP_fam"/>
</dbReference>
<feature type="coiled-coil region" evidence="9">
    <location>
        <begin position="157"/>
        <end position="212"/>
    </location>
</feature>
<keyword evidence="4 10" id="KW-0812">Transmembrane</keyword>
<dbReference type="SUPFAM" id="SSF52091">
    <property type="entry name" value="SpoIIaa-like"/>
    <property type="match status" value="1"/>
</dbReference>
<feature type="coiled-coil region" evidence="9">
    <location>
        <begin position="6"/>
        <end position="36"/>
    </location>
</feature>
<proteinExistence type="predicted"/>
<evidence type="ECO:0000256" key="3">
    <source>
        <dbReference type="ARBA" id="ARBA00022448"/>
    </source>
</evidence>
<feature type="transmembrane region" description="Helical" evidence="10">
    <location>
        <begin position="585"/>
        <end position="603"/>
    </location>
</feature>
<organism evidence="12 13">
    <name type="scientific">Leersia perrieri</name>
    <dbReference type="NCBI Taxonomy" id="77586"/>
    <lineage>
        <taxon>Eukaryota</taxon>
        <taxon>Viridiplantae</taxon>
        <taxon>Streptophyta</taxon>
        <taxon>Embryophyta</taxon>
        <taxon>Tracheophyta</taxon>
        <taxon>Spermatophyta</taxon>
        <taxon>Magnoliopsida</taxon>
        <taxon>Liliopsida</taxon>
        <taxon>Poales</taxon>
        <taxon>Poaceae</taxon>
        <taxon>BOP clade</taxon>
        <taxon>Oryzoideae</taxon>
        <taxon>Oryzeae</taxon>
        <taxon>Oryzinae</taxon>
        <taxon>Leersia</taxon>
    </lineage>
</organism>
<dbReference type="CDD" id="cd07042">
    <property type="entry name" value="STAS_SulP_like_sulfate_transporter"/>
    <property type="match status" value="1"/>
</dbReference>
<evidence type="ECO:0000259" key="11">
    <source>
        <dbReference type="PROSITE" id="PS50801"/>
    </source>
</evidence>
<dbReference type="HOGENOM" id="CLU_011839_0_0_1"/>
<dbReference type="Proteomes" id="UP000032180">
    <property type="component" value="Chromosome 4"/>
</dbReference>
<keyword evidence="7 9" id="KW-0175">Coiled coil</keyword>
<dbReference type="PANTHER" id="PTHR11814">
    <property type="entry name" value="SULFATE TRANSPORTER"/>
    <property type="match status" value="1"/>
</dbReference>
<dbReference type="InterPro" id="IPR011547">
    <property type="entry name" value="SLC26A/SulP_dom"/>
</dbReference>
<dbReference type="InterPro" id="IPR036513">
    <property type="entry name" value="STAS_dom_sf"/>
</dbReference>
<dbReference type="Pfam" id="PF01740">
    <property type="entry name" value="STAS"/>
    <property type="match status" value="1"/>
</dbReference>
<dbReference type="Pfam" id="PF09787">
    <property type="entry name" value="Golgin_A5"/>
    <property type="match status" value="1"/>
</dbReference>
<keyword evidence="6" id="KW-0333">Golgi apparatus</keyword>
<dbReference type="GO" id="GO:0055085">
    <property type="term" value="P:transmembrane transport"/>
    <property type="evidence" value="ECO:0007669"/>
    <property type="project" value="InterPro"/>
</dbReference>
<evidence type="ECO:0000313" key="12">
    <source>
        <dbReference type="EnsemblPlants" id="LPERR04G23330.3"/>
    </source>
</evidence>
<feature type="domain" description="STAS" evidence="11">
    <location>
        <begin position="876"/>
        <end position="998"/>
    </location>
</feature>
<dbReference type="Pfam" id="PF00916">
    <property type="entry name" value="Sulfate_transp"/>
    <property type="match status" value="1"/>
</dbReference>
<sequence>MAARAIADREEAVAKLEGEKASLEKLLAVREKEQAQEASELQTSMIETMEAVEMEKQRHHSTRMEALARLAKLEVTNAELAKSLAREQWNLDLQVDQVAQLREEVDLKTFTQDKYKRKIAKMQKTSPPLVDEIESLRRFKMEEEMIDAEYALTCDRIVNLKDKARKIEENIELTKRRMVHPTEVEIELKKRLDQLTDRLIQKQMQVESLSSEKAALLFRIEAVSRSLDNNGSSLASSSSSSKIDIEAGTWQESHSPRLRDRIRNGQRQLGSAIRQLDSIFSAGHIFLRRNPKALVWALVYLVCLHIWVLYILTSHPTISEARPGATFSLESLNKTAYGYNGNTTTNNNNNNDEDKSGHETVTTAMEISAAMSVAHKVSAPPAQSTASKMKVRVKETFFPDDPFRGFKGKPLKTKWLMAVQYLFPILEWVPGYSFSLFKELATRNWQACHRSSACSISDSSFVPPMVYAVLGSSRDLAVGPVSIASLIMGSMLRQAVSPAADPLLFLQLAFTSTFFAGLVQASLGILRLGFIIDFLSKATLVGFMAGAAIIVSLQQLKALLGIVHFTTEMGLVPVMASVVRHTNELSWQTILMGACFLVLLLTARHVRNSVEPLKITLTFTLQEQSVQSMKWPKLFWISACAPLACVIVSTLLVFLFKAQKHGISIIGQLKCGLNRPSWDKLLFDPTYLGLTVKTGLVTGIISLTEGVAVGRTFASLKDYQVDGNKEMMAIGLMNIVGSCTSCYVTTGAFSRSAVNHNAGCKTAMSNVIMALTVMVTLLFLMPLFVYTPNVVLGAIIIAAVIGLIDLPAVYNIWKMDKMDFLVCVCAFAGVIFISVQEGLAIAVGISIFRVLLQITRPKMMIQGNIKGTDIYRNLLQYKEAQRVPGFLILTVEAPINFANTNYLNERVKRWIEEESSAGNKQSELHFVILDLSAVPAIDTSGISFLIDLKKSTEKRGLELILVNPTGEVMEKIQRVNDAHGHFKSDSLYLTTGEAVASLSVFSKMTAP</sequence>
<comment type="subcellular location">
    <subcellularLocation>
        <location evidence="2">Golgi apparatus membrane</location>
    </subcellularLocation>
    <subcellularLocation>
        <location evidence="1">Membrane</location>
        <topology evidence="1">Multi-pass membrane protein</topology>
    </subcellularLocation>
</comment>
<evidence type="ECO:0000256" key="7">
    <source>
        <dbReference type="ARBA" id="ARBA00023054"/>
    </source>
</evidence>
<evidence type="ECO:0000256" key="1">
    <source>
        <dbReference type="ARBA" id="ARBA00004141"/>
    </source>
</evidence>
<evidence type="ECO:0000256" key="4">
    <source>
        <dbReference type="ARBA" id="ARBA00022692"/>
    </source>
</evidence>
<feature type="transmembrane region" description="Helical" evidence="10">
    <location>
        <begin position="767"/>
        <end position="785"/>
    </location>
</feature>
<keyword evidence="3" id="KW-0813">Transport</keyword>
<feature type="transmembrane region" description="Helical" evidence="10">
    <location>
        <begin position="634"/>
        <end position="656"/>
    </location>
</feature>
<dbReference type="eggNOG" id="KOG0236">
    <property type="taxonomic scope" value="Eukaryota"/>
</dbReference>
<evidence type="ECO:0000256" key="6">
    <source>
        <dbReference type="ARBA" id="ARBA00023034"/>
    </source>
</evidence>
<feature type="transmembrane region" description="Helical" evidence="10">
    <location>
        <begin position="538"/>
        <end position="565"/>
    </location>
</feature>
<keyword evidence="13" id="KW-1185">Reference proteome</keyword>
<evidence type="ECO:0000256" key="2">
    <source>
        <dbReference type="ARBA" id="ARBA00004394"/>
    </source>
</evidence>
<protein>
    <recommendedName>
        <fullName evidence="11">STAS domain-containing protein</fullName>
    </recommendedName>
</protein>
<accession>A0A0D9WAF3</accession>
<dbReference type="PROSITE" id="PS50801">
    <property type="entry name" value="STAS"/>
    <property type="match status" value="1"/>
</dbReference>
<evidence type="ECO:0000313" key="13">
    <source>
        <dbReference type="Proteomes" id="UP000032180"/>
    </source>
</evidence>
<dbReference type="FunFam" id="3.30.750.24:FF:000002">
    <property type="entry name" value="Sulfate transporter 31"/>
    <property type="match status" value="1"/>
</dbReference>
<dbReference type="GO" id="GO:0000139">
    <property type="term" value="C:Golgi membrane"/>
    <property type="evidence" value="ECO:0007669"/>
    <property type="project" value="UniProtKB-SubCell"/>
</dbReference>
<feature type="transmembrane region" description="Helical" evidence="10">
    <location>
        <begin position="791"/>
        <end position="813"/>
    </location>
</feature>
<feature type="transmembrane region" description="Helical" evidence="10">
    <location>
        <begin position="504"/>
        <end position="526"/>
    </location>
</feature>
<reference evidence="13" key="2">
    <citation type="submission" date="2013-12" db="EMBL/GenBank/DDBJ databases">
        <authorList>
            <person name="Yu Y."/>
            <person name="Lee S."/>
            <person name="de Baynast K."/>
            <person name="Wissotski M."/>
            <person name="Liu L."/>
            <person name="Talag J."/>
            <person name="Goicoechea J."/>
            <person name="Angelova A."/>
            <person name="Jetty R."/>
            <person name="Kudrna D."/>
            <person name="Golser W."/>
            <person name="Rivera L."/>
            <person name="Zhang J."/>
            <person name="Wing R."/>
        </authorList>
    </citation>
    <scope>NUCLEOTIDE SEQUENCE</scope>
</reference>
<evidence type="ECO:0000256" key="8">
    <source>
        <dbReference type="ARBA" id="ARBA00023136"/>
    </source>
</evidence>
<evidence type="ECO:0000256" key="5">
    <source>
        <dbReference type="ARBA" id="ARBA00022989"/>
    </source>
</evidence>
<name>A0A0D9WAF3_9ORYZ</name>
<dbReference type="InterPro" id="IPR002645">
    <property type="entry name" value="STAS_dom"/>
</dbReference>
<keyword evidence="5 10" id="KW-1133">Transmembrane helix</keyword>
<evidence type="ECO:0000256" key="9">
    <source>
        <dbReference type="SAM" id="Coils"/>
    </source>
</evidence>
<dbReference type="Gene3D" id="3.30.750.24">
    <property type="entry name" value="STAS domain"/>
    <property type="match status" value="1"/>
</dbReference>
<dbReference type="InterPro" id="IPR019177">
    <property type="entry name" value="Golgin_subfamily_A_member_5"/>
</dbReference>
<feature type="transmembrane region" description="Helical" evidence="10">
    <location>
        <begin position="293"/>
        <end position="312"/>
    </location>
</feature>
<reference evidence="12" key="3">
    <citation type="submission" date="2015-04" db="UniProtKB">
        <authorList>
            <consortium name="EnsemblPlants"/>
        </authorList>
    </citation>
    <scope>IDENTIFICATION</scope>
</reference>
<dbReference type="AlphaFoldDB" id="A0A0D9WAF3"/>
<dbReference type="EnsemblPlants" id="LPERR04G23330.3">
    <property type="protein sequence ID" value="LPERR04G23330.3"/>
    <property type="gene ID" value="LPERR04G23330"/>
</dbReference>
<feature type="transmembrane region" description="Helical" evidence="10">
    <location>
        <begin position="820"/>
        <end position="852"/>
    </location>
</feature>
<feature type="transmembrane region" description="Helical" evidence="10">
    <location>
        <begin position="727"/>
        <end position="746"/>
    </location>
</feature>
<evidence type="ECO:0000256" key="10">
    <source>
        <dbReference type="SAM" id="Phobius"/>
    </source>
</evidence>